<evidence type="ECO:0000256" key="11">
    <source>
        <dbReference type="ARBA" id="ARBA00023002"/>
    </source>
</evidence>
<dbReference type="HOGENOM" id="CLU_036590_1_2_9"/>
<evidence type="ECO:0000256" key="18">
    <source>
        <dbReference type="PIRSR" id="PIRSR006769-3"/>
    </source>
</evidence>
<name>W0EBI2_9FIRM</name>
<dbReference type="InterPro" id="IPR011549">
    <property type="entry name" value="RibD_C"/>
</dbReference>
<evidence type="ECO:0000256" key="5">
    <source>
        <dbReference type="ARBA" id="ARBA00007417"/>
    </source>
</evidence>
<keyword evidence="6 15" id="KW-0686">Riboflavin biosynthesis</keyword>
<dbReference type="UniPathway" id="UPA00275">
    <property type="reaction ID" value="UER00401"/>
</dbReference>
<feature type="binding site" evidence="17">
    <location>
        <position position="301"/>
    </location>
    <ligand>
        <name>substrate</name>
    </ligand>
</feature>
<evidence type="ECO:0000313" key="20">
    <source>
        <dbReference type="EMBL" id="AHF06893.1"/>
    </source>
</evidence>
<feature type="binding site" evidence="18">
    <location>
        <position position="92"/>
    </location>
    <ligand>
        <name>Zn(2+)</name>
        <dbReference type="ChEBI" id="CHEBI:29105"/>
        <note>catalytic</note>
    </ligand>
</feature>
<evidence type="ECO:0000256" key="16">
    <source>
        <dbReference type="PIRSR" id="PIRSR006769-1"/>
    </source>
</evidence>
<keyword evidence="21" id="KW-1185">Reference proteome</keyword>
<dbReference type="InterPro" id="IPR016193">
    <property type="entry name" value="Cytidine_deaminase-like"/>
</dbReference>
<comment type="pathway">
    <text evidence="3 15">Cofactor biosynthesis; riboflavin biosynthesis; 5-amino-6-(D-ribitylamino)uracil from GTP: step 3/4.</text>
</comment>
<evidence type="ECO:0000256" key="10">
    <source>
        <dbReference type="ARBA" id="ARBA00022857"/>
    </source>
</evidence>
<dbReference type="InterPro" id="IPR002125">
    <property type="entry name" value="CMP_dCMP_dom"/>
</dbReference>
<dbReference type="KEGG" id="dmt:DESME_07300"/>
<evidence type="ECO:0000256" key="14">
    <source>
        <dbReference type="ARBA" id="ARBA00049886"/>
    </source>
</evidence>
<dbReference type="GO" id="GO:0008270">
    <property type="term" value="F:zinc ion binding"/>
    <property type="evidence" value="ECO:0007669"/>
    <property type="project" value="InterPro"/>
</dbReference>
<comment type="catalytic activity">
    <reaction evidence="13 15">
        <text>5-amino-6-(5-phospho-D-ribitylamino)uracil + NADP(+) = 5-amino-6-(5-phospho-D-ribosylamino)uracil + NADPH + H(+)</text>
        <dbReference type="Rhea" id="RHEA:17845"/>
        <dbReference type="ChEBI" id="CHEBI:15378"/>
        <dbReference type="ChEBI" id="CHEBI:57783"/>
        <dbReference type="ChEBI" id="CHEBI:58349"/>
        <dbReference type="ChEBI" id="CHEBI:58421"/>
        <dbReference type="ChEBI" id="CHEBI:58453"/>
        <dbReference type="EC" id="1.1.1.193"/>
    </reaction>
</comment>
<keyword evidence="7 15" id="KW-0479">Metal-binding</keyword>
<keyword evidence="8 15" id="KW-0378">Hydrolase</keyword>
<dbReference type="SUPFAM" id="SSF53597">
    <property type="entry name" value="Dihydrofolate reductase-like"/>
    <property type="match status" value="1"/>
</dbReference>
<dbReference type="InterPro" id="IPR016192">
    <property type="entry name" value="APOBEC/CMP_deaminase_Zn-bd"/>
</dbReference>
<feature type="binding site" evidence="18">
    <location>
        <position position="58"/>
    </location>
    <ligand>
        <name>Zn(2+)</name>
        <dbReference type="ChEBI" id="CHEBI:29105"/>
        <note>catalytic</note>
    </ligand>
</feature>
<dbReference type="STRING" id="871968.DESME_07300"/>
<keyword evidence="9 15" id="KW-0862">Zinc</keyword>
<dbReference type="Gene3D" id="3.40.140.10">
    <property type="entry name" value="Cytidine Deaminase, domain 2"/>
    <property type="match status" value="1"/>
</dbReference>
<dbReference type="EMBL" id="CP007032">
    <property type="protein sequence ID" value="AHF06893.1"/>
    <property type="molecule type" value="Genomic_DNA"/>
</dbReference>
<feature type="binding site" evidence="17">
    <location>
        <position position="215"/>
    </location>
    <ligand>
        <name>substrate</name>
    </ligand>
</feature>
<feature type="binding site" evidence="17">
    <location>
        <position position="192"/>
    </location>
    <ligand>
        <name>substrate</name>
    </ligand>
</feature>
<comment type="function">
    <text evidence="1 15">Converts 2,5-diamino-6-(ribosylamino)-4(3h)-pyrimidinone 5'-phosphate into 5-amino-6-(ribosylamino)-2,4(1h,3h)-pyrimidinedione 5'-phosphate.</text>
</comment>
<dbReference type="GO" id="GO:0050661">
    <property type="term" value="F:NADP binding"/>
    <property type="evidence" value="ECO:0007669"/>
    <property type="project" value="InterPro"/>
</dbReference>
<evidence type="ECO:0000256" key="8">
    <source>
        <dbReference type="ARBA" id="ARBA00022801"/>
    </source>
</evidence>
<keyword evidence="11 15" id="KW-0560">Oxidoreductase</keyword>
<evidence type="ECO:0000256" key="2">
    <source>
        <dbReference type="ARBA" id="ARBA00004882"/>
    </source>
</evidence>
<proteinExistence type="inferred from homology"/>
<evidence type="ECO:0000313" key="21">
    <source>
        <dbReference type="Proteomes" id="UP000010847"/>
    </source>
</evidence>
<evidence type="ECO:0000259" key="19">
    <source>
        <dbReference type="PROSITE" id="PS51747"/>
    </source>
</evidence>
<feature type="binding site" evidence="17">
    <location>
        <position position="176"/>
    </location>
    <ligand>
        <name>substrate</name>
    </ligand>
</feature>
<keyword evidence="12" id="KW-0511">Multifunctional enzyme</keyword>
<protein>
    <recommendedName>
        <fullName evidence="15">Riboflavin biosynthesis protein RibD</fullName>
    </recommendedName>
    <domain>
        <recommendedName>
            <fullName evidence="15">Diaminohydroxyphosphoribosylaminopyrimidine deaminase</fullName>
            <shortName evidence="15">DRAP deaminase</shortName>
            <ecNumber evidence="15">3.5.4.26</ecNumber>
        </recommendedName>
        <alternativeName>
            <fullName evidence="15">Riboflavin-specific deaminase</fullName>
        </alternativeName>
    </domain>
    <domain>
        <recommendedName>
            <fullName evidence="15">5-amino-6-(5-phosphoribosylamino)uracil reductase</fullName>
            <ecNumber evidence="15">1.1.1.193</ecNumber>
        </recommendedName>
        <alternativeName>
            <fullName evidence="15">HTP reductase</fullName>
        </alternativeName>
    </domain>
</protein>
<dbReference type="InterPro" id="IPR050765">
    <property type="entry name" value="Riboflavin_Biosynth_HTPR"/>
</dbReference>
<evidence type="ECO:0000256" key="9">
    <source>
        <dbReference type="ARBA" id="ARBA00022833"/>
    </source>
</evidence>
<dbReference type="NCBIfam" id="TIGR00326">
    <property type="entry name" value="eubact_ribD"/>
    <property type="match status" value="1"/>
</dbReference>
<comment type="similarity">
    <text evidence="5 15">In the C-terminal section; belongs to the HTP reductase family.</text>
</comment>
<dbReference type="eggNOG" id="COG0117">
    <property type="taxonomic scope" value="Bacteria"/>
</dbReference>
<dbReference type="PANTHER" id="PTHR38011">
    <property type="entry name" value="DIHYDROFOLATE REDUCTASE FAMILY PROTEIN (AFU_ORTHOLOGUE AFUA_8G06820)"/>
    <property type="match status" value="1"/>
</dbReference>
<feature type="binding site" evidence="17">
    <location>
        <position position="212"/>
    </location>
    <ligand>
        <name>substrate</name>
    </ligand>
</feature>
<feature type="binding site" evidence="17">
    <location>
        <position position="204"/>
    </location>
    <ligand>
        <name>NADP(+)</name>
        <dbReference type="ChEBI" id="CHEBI:58349"/>
    </ligand>
</feature>
<sequence length="376" mass="40613">MIDIPNFNANDENYMRRALQLAAQAIGKTSPNPLVGCVIVKNNEIIGEGFHHKAGTPHAEVHALRQAGEKTKDATAYVSLEPCSHFGRTPPCADALVKSGIHRVVIAMQDPNPHVSGEGINRLREAGIQVEVGLCAAEAEKLNQPFLKAIQTGLPYLVYKVASTLDGKIATETGDSRWISSESSRLYAHELRNQLDVILVGSETVVKDDPALTCRLPEGRDPVRVIVDGSLKIPLEAQVLSPLSSATCIIATSQAASPTKIEHLNNLPQVEVWQYPTARHVPLKKLLLDLVTRGWNSILLEGGGGLAGALFQAELVDEVDFFIAPKLIGGKGPSPLSGLRIDKMSKAIPLDIEEISLETGDLRVRAQVQKSYTAED</sequence>
<dbReference type="RefSeq" id="WP_006715422.1">
    <property type="nucleotide sequence ID" value="NZ_CP007032.1"/>
</dbReference>
<comment type="pathway">
    <text evidence="2 15">Cofactor biosynthesis; riboflavin biosynthesis; 5-amino-6-(D-ribitylamino)uracil from GTP: step 2/4.</text>
</comment>
<dbReference type="PANTHER" id="PTHR38011:SF7">
    <property type="entry name" value="2,5-DIAMINO-6-RIBOSYLAMINO-4(3H)-PYRIMIDINONE 5'-PHOSPHATE REDUCTASE"/>
    <property type="match status" value="1"/>
</dbReference>
<dbReference type="EC" id="3.5.4.26" evidence="15"/>
<comment type="catalytic activity">
    <reaction evidence="14 15">
        <text>2,5-diamino-6-hydroxy-4-(5-phosphoribosylamino)-pyrimidine + H2O + H(+) = 5-amino-6-(5-phospho-D-ribosylamino)uracil + NH4(+)</text>
        <dbReference type="Rhea" id="RHEA:21868"/>
        <dbReference type="ChEBI" id="CHEBI:15377"/>
        <dbReference type="ChEBI" id="CHEBI:15378"/>
        <dbReference type="ChEBI" id="CHEBI:28938"/>
        <dbReference type="ChEBI" id="CHEBI:58453"/>
        <dbReference type="ChEBI" id="CHEBI:58614"/>
        <dbReference type="EC" id="3.5.4.26"/>
    </reaction>
</comment>
<feature type="binding site" evidence="17">
    <location>
        <position position="178"/>
    </location>
    <ligand>
        <name>NADP(+)</name>
        <dbReference type="ChEBI" id="CHEBI:58349"/>
    </ligand>
</feature>
<gene>
    <name evidence="20" type="ORF">DESME_07300</name>
</gene>
<dbReference type="InterPro" id="IPR024072">
    <property type="entry name" value="DHFR-like_dom_sf"/>
</dbReference>
<comment type="similarity">
    <text evidence="4 15">In the N-terminal section; belongs to the cytidine and deoxycytidylate deaminase family.</text>
</comment>
<keyword evidence="10 15" id="KW-0521">NADP</keyword>
<evidence type="ECO:0000256" key="1">
    <source>
        <dbReference type="ARBA" id="ARBA00002151"/>
    </source>
</evidence>
<feature type="domain" description="CMP/dCMP-type deaminase" evidence="19">
    <location>
        <begin position="9"/>
        <end position="131"/>
    </location>
</feature>
<evidence type="ECO:0000256" key="12">
    <source>
        <dbReference type="ARBA" id="ARBA00023268"/>
    </source>
</evidence>
<evidence type="ECO:0000256" key="4">
    <source>
        <dbReference type="ARBA" id="ARBA00005259"/>
    </source>
</evidence>
<dbReference type="Pfam" id="PF00383">
    <property type="entry name" value="dCMP_cyt_deam_1"/>
    <property type="match status" value="1"/>
</dbReference>
<dbReference type="GO" id="GO:0008703">
    <property type="term" value="F:5-amino-6-(5-phosphoribosylamino)uracil reductase activity"/>
    <property type="evidence" value="ECO:0007669"/>
    <property type="project" value="UniProtKB-EC"/>
</dbReference>
<dbReference type="OrthoDB" id="9800865at2"/>
<dbReference type="GO" id="GO:0008835">
    <property type="term" value="F:diaminohydroxyphosphoribosylaminopyrimidine deaminase activity"/>
    <property type="evidence" value="ECO:0007669"/>
    <property type="project" value="UniProtKB-EC"/>
</dbReference>
<dbReference type="InterPro" id="IPR004794">
    <property type="entry name" value="Eubact_RibD"/>
</dbReference>
<dbReference type="InterPro" id="IPR002734">
    <property type="entry name" value="RibDG_C"/>
</dbReference>
<dbReference type="AlphaFoldDB" id="W0EBI2"/>
<evidence type="ECO:0000256" key="7">
    <source>
        <dbReference type="ARBA" id="ARBA00022723"/>
    </source>
</evidence>
<dbReference type="SUPFAM" id="SSF53927">
    <property type="entry name" value="Cytidine deaminase-like"/>
    <property type="match status" value="1"/>
</dbReference>
<evidence type="ECO:0000256" key="15">
    <source>
        <dbReference type="PIRNR" id="PIRNR006769"/>
    </source>
</evidence>
<dbReference type="GO" id="GO:0009231">
    <property type="term" value="P:riboflavin biosynthetic process"/>
    <property type="evidence" value="ECO:0007669"/>
    <property type="project" value="UniProtKB-UniPathway"/>
</dbReference>
<dbReference type="EC" id="1.1.1.193" evidence="15"/>
<evidence type="ECO:0000256" key="17">
    <source>
        <dbReference type="PIRSR" id="PIRSR006769-2"/>
    </source>
</evidence>
<feature type="binding site" evidence="17">
    <location>
        <position position="208"/>
    </location>
    <ligand>
        <name>NADP(+)</name>
        <dbReference type="ChEBI" id="CHEBI:58349"/>
    </ligand>
</feature>
<evidence type="ECO:0000256" key="13">
    <source>
        <dbReference type="ARBA" id="ARBA00049861"/>
    </source>
</evidence>
<evidence type="ECO:0000256" key="3">
    <source>
        <dbReference type="ARBA" id="ARBA00004910"/>
    </source>
</evidence>
<dbReference type="FunFam" id="3.40.140.10:FF:000025">
    <property type="entry name" value="Riboflavin biosynthesis protein RibD"/>
    <property type="match status" value="1"/>
</dbReference>
<accession>W0EBI2</accession>
<dbReference type="PIRSF" id="PIRSF006769">
    <property type="entry name" value="RibD"/>
    <property type="match status" value="1"/>
</dbReference>
<evidence type="ECO:0000256" key="6">
    <source>
        <dbReference type="ARBA" id="ARBA00022619"/>
    </source>
</evidence>
<dbReference type="Pfam" id="PF01872">
    <property type="entry name" value="RibD_C"/>
    <property type="match status" value="1"/>
</dbReference>
<feature type="active site" description="Proton donor" evidence="16">
    <location>
        <position position="60"/>
    </location>
</feature>
<comment type="cofactor">
    <cofactor evidence="15 18">
        <name>Zn(2+)</name>
        <dbReference type="ChEBI" id="CHEBI:29105"/>
    </cofactor>
    <text evidence="15 18">Binds 1 zinc ion.</text>
</comment>
<dbReference type="PROSITE" id="PS00903">
    <property type="entry name" value="CYT_DCMP_DEAMINASES_1"/>
    <property type="match status" value="1"/>
</dbReference>
<dbReference type="CDD" id="cd01284">
    <property type="entry name" value="Riboflavin_deaminase-reductase"/>
    <property type="match status" value="1"/>
</dbReference>
<feature type="binding site" evidence="17">
    <location>
        <position position="162"/>
    </location>
    <ligand>
        <name>NADP(+)</name>
        <dbReference type="ChEBI" id="CHEBI:58349"/>
    </ligand>
</feature>
<reference evidence="20 21" key="1">
    <citation type="submission" date="2013-12" db="EMBL/GenBank/DDBJ databases">
        <authorList>
            <consortium name="DOE Joint Genome Institute"/>
            <person name="Smidt H."/>
            <person name="Huntemann M."/>
            <person name="Han J."/>
            <person name="Chen A."/>
            <person name="Kyrpides N."/>
            <person name="Mavromatis K."/>
            <person name="Markowitz V."/>
            <person name="Palaniappan K."/>
            <person name="Ivanova N."/>
            <person name="Schaumberg A."/>
            <person name="Pati A."/>
            <person name="Liolios K."/>
            <person name="Nordberg H.P."/>
            <person name="Cantor M.N."/>
            <person name="Hua S.X."/>
            <person name="Woyke T."/>
        </authorList>
    </citation>
    <scope>NUCLEOTIDE SEQUENCE [LARGE SCALE GENOMIC DNA]</scope>
    <source>
        <strain evidence="21">DSM 15288</strain>
    </source>
</reference>
<dbReference type="NCBIfam" id="TIGR00227">
    <property type="entry name" value="ribD_Cterm"/>
    <property type="match status" value="1"/>
</dbReference>
<dbReference type="Gene3D" id="3.40.430.10">
    <property type="entry name" value="Dihydrofolate Reductase, subunit A"/>
    <property type="match status" value="1"/>
</dbReference>
<dbReference type="eggNOG" id="COG1985">
    <property type="taxonomic scope" value="Bacteria"/>
</dbReference>
<dbReference type="Proteomes" id="UP000010847">
    <property type="component" value="Chromosome"/>
</dbReference>
<organism evidence="20 21">
    <name type="scientific">Desulfitobacterium metallireducens DSM 15288</name>
    <dbReference type="NCBI Taxonomy" id="871968"/>
    <lineage>
        <taxon>Bacteria</taxon>
        <taxon>Bacillati</taxon>
        <taxon>Bacillota</taxon>
        <taxon>Clostridia</taxon>
        <taxon>Eubacteriales</taxon>
        <taxon>Desulfitobacteriaceae</taxon>
        <taxon>Desulfitobacterium</taxon>
    </lineage>
</organism>
<feature type="binding site" evidence="17">
    <location>
        <begin position="303"/>
        <end position="309"/>
    </location>
    <ligand>
        <name>NADP(+)</name>
        <dbReference type="ChEBI" id="CHEBI:58349"/>
    </ligand>
</feature>
<dbReference type="PROSITE" id="PS51747">
    <property type="entry name" value="CYT_DCMP_DEAMINASES_2"/>
    <property type="match status" value="1"/>
</dbReference>
<feature type="binding site" evidence="18">
    <location>
        <position position="83"/>
    </location>
    <ligand>
        <name>Zn(2+)</name>
        <dbReference type="ChEBI" id="CHEBI:29105"/>
        <note>catalytic</note>
    </ligand>
</feature>